<dbReference type="EMBL" id="CACRXK020007625">
    <property type="protein sequence ID" value="CAB4012767.1"/>
    <property type="molecule type" value="Genomic_DNA"/>
</dbReference>
<comment type="caution">
    <text evidence="1">The sequence shown here is derived from an EMBL/GenBank/DDBJ whole genome shotgun (WGS) entry which is preliminary data.</text>
</comment>
<gene>
    <name evidence="1" type="ORF">PACLA_8A023603</name>
</gene>
<keyword evidence="2" id="KW-1185">Reference proteome</keyword>
<reference evidence="1" key="1">
    <citation type="submission" date="2020-04" db="EMBL/GenBank/DDBJ databases">
        <authorList>
            <person name="Alioto T."/>
            <person name="Alioto T."/>
            <person name="Gomez Garrido J."/>
        </authorList>
    </citation>
    <scope>NUCLEOTIDE SEQUENCE</scope>
    <source>
        <strain evidence="1">A484AB</strain>
    </source>
</reference>
<proteinExistence type="predicted"/>
<name>A0A6S7I6P8_PARCT</name>
<evidence type="ECO:0000313" key="2">
    <source>
        <dbReference type="Proteomes" id="UP001152795"/>
    </source>
</evidence>
<dbReference type="Proteomes" id="UP001152795">
    <property type="component" value="Unassembled WGS sequence"/>
</dbReference>
<protein>
    <submittedName>
        <fullName evidence="1">Uncharacterized protein</fullName>
    </submittedName>
</protein>
<evidence type="ECO:0000313" key="1">
    <source>
        <dbReference type="EMBL" id="CAB4012767.1"/>
    </source>
</evidence>
<dbReference type="AlphaFoldDB" id="A0A6S7I6P8"/>
<organism evidence="1 2">
    <name type="scientific">Paramuricea clavata</name>
    <name type="common">Red gorgonian</name>
    <name type="synonym">Violescent sea-whip</name>
    <dbReference type="NCBI Taxonomy" id="317549"/>
    <lineage>
        <taxon>Eukaryota</taxon>
        <taxon>Metazoa</taxon>
        <taxon>Cnidaria</taxon>
        <taxon>Anthozoa</taxon>
        <taxon>Octocorallia</taxon>
        <taxon>Malacalcyonacea</taxon>
        <taxon>Plexauridae</taxon>
        <taxon>Paramuricea</taxon>
    </lineage>
</organism>
<sequence>MWRQTQEQQKVEFEEKFARIEKEGTQEFMSTGRVYQCTPASYQYIHLNTSKTFTSSKSMLEDAVGQYLKDPDKDLAFEELLYKNLKTRCEQKAKVFMQTCGKTRTDLKIGELQEKLARIDTYGSNEFVFTGNETDTEPKTYEYVHLNEYEKYTSKHSKIADAIT</sequence>
<accession>A0A6S7I6P8</accession>